<name>A0A7S1LL77_NEODS</name>
<proteinExistence type="predicted"/>
<dbReference type="AlphaFoldDB" id="A0A7S1LL77"/>
<organism evidence="1">
    <name type="scientific">Neobodo designis</name>
    <name type="common">Flagellated protozoan</name>
    <name type="synonym">Bodo designis</name>
    <dbReference type="NCBI Taxonomy" id="312471"/>
    <lineage>
        <taxon>Eukaryota</taxon>
        <taxon>Discoba</taxon>
        <taxon>Euglenozoa</taxon>
        <taxon>Kinetoplastea</taxon>
        <taxon>Metakinetoplastina</taxon>
        <taxon>Neobodonida</taxon>
        <taxon>Neobodo</taxon>
    </lineage>
</organism>
<dbReference type="EMBL" id="HBGF01015913">
    <property type="protein sequence ID" value="CAD9107452.1"/>
    <property type="molecule type" value="Transcribed_RNA"/>
</dbReference>
<sequence length="687" mass="74016">MSGDCDIVLALLNHAASLFTVNHAGETPLDRATHSVRHHVESQQQQIHKRVPAVAPLFASRLMKQSRIPGGAVTFSTVVDCGIFFLYDGAVFAWNAASDTEVVIHDPRSTRPELAAAQSALKTYLTRKNHVERGGLDPDFDFAEEHGVRARVEQLEKGVQFVNAFALALSTNPKRNTEWIFCDDGTCVAVPWTSSGDVAMRAVRANSRRRSLVCGGHEAAAQSEPDLTVLKSCFAFATRDQQPLISVDADFGSIILQQSAATSSVIRIVLLDMAEKGGFDSALAEVARQQIPFGGSQVADVTVPGSSIASVQHLDHTSAVVSTDNGSFAVAFDTLHRGALPITVQLTATANVVHTLLRKTSRSQQLRDKAHLVEVGGGGVVISELSRKPLQSVLLYRIGPSPNGCILHGLVHPSRSEVIVLAQIGTRQEYAVVDVTSGAATLFCRLPRPSSLRFTDESAAAQSTLKFAMSRDGQLFLRYNVSMQVMTLYVADDVRNHQNVTGLPMILLPPPAALGNPASARPLVSQELGASRWCVTVTTVQEEKCVSEMLHVVSMRHAAESISATTASFATLLAAGQCAIDLLRSATRLDWPHHLCLSAVRLEYGVGDRNDPESCQYLFRGPPVNVCLHTSHQNPEPCKLAGVVSMRASLWKLLQPYAPILCRAKVVSSACGSTVAVVPLELEGRLL</sequence>
<gene>
    <name evidence="1" type="ORF">NDES1114_LOCUS10446</name>
</gene>
<evidence type="ECO:0000313" key="1">
    <source>
        <dbReference type="EMBL" id="CAD9107452.1"/>
    </source>
</evidence>
<reference evidence="1" key="1">
    <citation type="submission" date="2021-01" db="EMBL/GenBank/DDBJ databases">
        <authorList>
            <person name="Corre E."/>
            <person name="Pelletier E."/>
            <person name="Niang G."/>
            <person name="Scheremetjew M."/>
            <person name="Finn R."/>
            <person name="Kale V."/>
            <person name="Holt S."/>
            <person name="Cochrane G."/>
            <person name="Meng A."/>
            <person name="Brown T."/>
            <person name="Cohen L."/>
        </authorList>
    </citation>
    <scope>NUCLEOTIDE SEQUENCE</scope>
    <source>
        <strain evidence="1">CCAP 1951/1</strain>
    </source>
</reference>
<accession>A0A7S1LL77</accession>
<protein>
    <submittedName>
        <fullName evidence="1">Uncharacterized protein</fullName>
    </submittedName>
</protein>